<keyword evidence="4" id="KW-0997">Cell inner membrane</keyword>
<gene>
    <name evidence="13" type="ORF">CLV46_2832</name>
</gene>
<dbReference type="GO" id="GO:0005886">
    <property type="term" value="C:plasma membrane"/>
    <property type="evidence" value="ECO:0007669"/>
    <property type="project" value="UniProtKB-SubCell"/>
</dbReference>
<dbReference type="Pfam" id="PF06750">
    <property type="entry name" value="A24_N_bact"/>
    <property type="match status" value="1"/>
</dbReference>
<dbReference type="PANTHER" id="PTHR30487">
    <property type="entry name" value="TYPE 4 PREPILIN-LIKE PROTEINS LEADER PEPTIDE-PROCESSING ENZYME"/>
    <property type="match status" value="1"/>
</dbReference>
<feature type="transmembrane region" description="Helical" evidence="10">
    <location>
        <begin position="165"/>
        <end position="184"/>
    </location>
</feature>
<feature type="transmembrane region" description="Helical" evidence="10">
    <location>
        <begin position="140"/>
        <end position="159"/>
    </location>
</feature>
<dbReference type="Gene3D" id="1.20.120.1220">
    <property type="match status" value="1"/>
</dbReference>
<evidence type="ECO:0000256" key="10">
    <source>
        <dbReference type="SAM" id="Phobius"/>
    </source>
</evidence>
<keyword evidence="3" id="KW-1003">Cell membrane</keyword>
<dbReference type="InterPro" id="IPR014032">
    <property type="entry name" value="Peptidase_A24A_bac"/>
</dbReference>
<dbReference type="GO" id="GO:0004190">
    <property type="term" value="F:aspartic-type endopeptidase activity"/>
    <property type="evidence" value="ECO:0007669"/>
    <property type="project" value="UniProtKB-EC"/>
</dbReference>
<organism evidence="13 14">
    <name type="scientific">Diaminobutyricimonas aerilata</name>
    <dbReference type="NCBI Taxonomy" id="1162967"/>
    <lineage>
        <taxon>Bacteria</taxon>
        <taxon>Bacillati</taxon>
        <taxon>Actinomycetota</taxon>
        <taxon>Actinomycetes</taxon>
        <taxon>Micrococcales</taxon>
        <taxon>Microbacteriaceae</taxon>
        <taxon>Diaminobutyricimonas</taxon>
    </lineage>
</organism>
<keyword evidence="9 13" id="KW-0808">Transferase</keyword>
<dbReference type="InterPro" id="IPR050882">
    <property type="entry name" value="Prepilin_peptidase/N-MTase"/>
</dbReference>
<keyword evidence="9" id="KW-0511">Multifunctional enzyme</keyword>
<name>A0A2M9CMV8_9MICO</name>
<evidence type="ECO:0000256" key="5">
    <source>
        <dbReference type="ARBA" id="ARBA00022692"/>
    </source>
</evidence>
<dbReference type="PRINTS" id="PR00864">
    <property type="entry name" value="PREPILNPTASE"/>
</dbReference>
<dbReference type="RefSeq" id="WP_100365356.1">
    <property type="nucleotide sequence ID" value="NZ_PGFF01000001.1"/>
</dbReference>
<dbReference type="OrthoDB" id="2087435at2"/>
<evidence type="ECO:0000256" key="8">
    <source>
        <dbReference type="RuleBase" id="RU003793"/>
    </source>
</evidence>
<dbReference type="GO" id="GO:0008168">
    <property type="term" value="F:methyltransferase activity"/>
    <property type="evidence" value="ECO:0007669"/>
    <property type="project" value="UniProtKB-KW"/>
</dbReference>
<keyword evidence="9 13" id="KW-0489">Methyltransferase</keyword>
<feature type="transmembrane region" description="Helical" evidence="10">
    <location>
        <begin position="6"/>
        <end position="24"/>
    </location>
</feature>
<dbReference type="Proteomes" id="UP000228758">
    <property type="component" value="Unassembled WGS sequence"/>
</dbReference>
<keyword evidence="9" id="KW-0645">Protease</keyword>
<evidence type="ECO:0000256" key="9">
    <source>
        <dbReference type="RuleBase" id="RU003794"/>
    </source>
</evidence>
<evidence type="ECO:0000256" key="1">
    <source>
        <dbReference type="ARBA" id="ARBA00004429"/>
    </source>
</evidence>
<evidence type="ECO:0000256" key="7">
    <source>
        <dbReference type="ARBA" id="ARBA00023136"/>
    </source>
</evidence>
<evidence type="ECO:0000259" key="11">
    <source>
        <dbReference type="Pfam" id="PF01478"/>
    </source>
</evidence>
<accession>A0A2M9CMV8</accession>
<comment type="similarity">
    <text evidence="2 8">Belongs to the peptidase A24 family.</text>
</comment>
<dbReference type="EC" id="3.4.23.43" evidence="9"/>
<comment type="subcellular location">
    <subcellularLocation>
        <location evidence="1">Cell inner membrane</location>
        <topology evidence="1">Multi-pass membrane protein</topology>
    </subcellularLocation>
    <subcellularLocation>
        <location evidence="9">Cell membrane</location>
        <topology evidence="9">Multi-pass membrane protein</topology>
    </subcellularLocation>
</comment>
<dbReference type="Pfam" id="PF01478">
    <property type="entry name" value="Peptidase_A24"/>
    <property type="match status" value="1"/>
</dbReference>
<proteinExistence type="inferred from homology"/>
<dbReference type="InterPro" id="IPR000045">
    <property type="entry name" value="Prepilin_IV_endopep_pep"/>
</dbReference>
<reference evidence="13 14" key="1">
    <citation type="submission" date="2017-11" db="EMBL/GenBank/DDBJ databases">
        <title>Genomic Encyclopedia of Archaeal and Bacterial Type Strains, Phase II (KMG-II): From Individual Species to Whole Genera.</title>
        <authorList>
            <person name="Goeker M."/>
        </authorList>
    </citation>
    <scope>NUCLEOTIDE SEQUENCE [LARGE SCALE GENOMIC DNA]</scope>
    <source>
        <strain evidence="13 14">DSM 27393</strain>
    </source>
</reference>
<comment type="caution">
    <text evidence="13">The sequence shown here is derived from an EMBL/GenBank/DDBJ whole genome shotgun (WGS) entry which is preliminary data.</text>
</comment>
<evidence type="ECO:0000313" key="13">
    <source>
        <dbReference type="EMBL" id="PJJ73246.1"/>
    </source>
</evidence>
<dbReference type="EMBL" id="PGFF01000001">
    <property type="protein sequence ID" value="PJJ73246.1"/>
    <property type="molecule type" value="Genomic_DNA"/>
</dbReference>
<comment type="function">
    <text evidence="9">Plays an essential role in type IV pili and type II pseudopili formation by proteolytically removing the leader sequence from substrate proteins and subsequently monomethylating the alpha-amino group of the newly exposed N-terminal phenylalanine.</text>
</comment>
<feature type="transmembrane region" description="Helical" evidence="10">
    <location>
        <begin position="245"/>
        <end position="264"/>
    </location>
</feature>
<dbReference type="GO" id="GO:0032259">
    <property type="term" value="P:methylation"/>
    <property type="evidence" value="ECO:0007669"/>
    <property type="project" value="UniProtKB-KW"/>
</dbReference>
<feature type="domain" description="Prepilin type IV endopeptidase peptidase" evidence="11">
    <location>
        <begin position="117"/>
        <end position="228"/>
    </location>
</feature>
<dbReference type="AlphaFoldDB" id="A0A2M9CMV8"/>
<evidence type="ECO:0000313" key="14">
    <source>
        <dbReference type="Proteomes" id="UP000228758"/>
    </source>
</evidence>
<evidence type="ECO:0000256" key="4">
    <source>
        <dbReference type="ARBA" id="ARBA00022519"/>
    </source>
</evidence>
<keyword evidence="5 9" id="KW-0812">Transmembrane</keyword>
<feature type="transmembrane region" description="Helical" evidence="10">
    <location>
        <begin position="103"/>
        <end position="128"/>
    </location>
</feature>
<feature type="transmembrane region" description="Helical" evidence="10">
    <location>
        <begin position="214"/>
        <end position="233"/>
    </location>
</feature>
<evidence type="ECO:0000256" key="3">
    <source>
        <dbReference type="ARBA" id="ARBA00022475"/>
    </source>
</evidence>
<protein>
    <recommendedName>
        <fullName evidence="9">Prepilin leader peptidase/N-methyltransferase</fullName>
        <ecNumber evidence="9">2.1.1.-</ecNumber>
        <ecNumber evidence="9">3.4.23.43</ecNumber>
    </recommendedName>
</protein>
<dbReference type="EC" id="2.1.1.-" evidence="9"/>
<dbReference type="PANTHER" id="PTHR30487:SF0">
    <property type="entry name" value="PREPILIN LEADER PEPTIDASE_N-METHYLTRANSFERASE-RELATED"/>
    <property type="match status" value="1"/>
</dbReference>
<dbReference type="GO" id="GO:0006465">
    <property type="term" value="P:signal peptide processing"/>
    <property type="evidence" value="ECO:0007669"/>
    <property type="project" value="TreeGrafter"/>
</dbReference>
<evidence type="ECO:0000259" key="12">
    <source>
        <dbReference type="Pfam" id="PF06750"/>
    </source>
</evidence>
<keyword evidence="6 10" id="KW-1133">Transmembrane helix</keyword>
<keyword evidence="9" id="KW-0378">Hydrolase</keyword>
<evidence type="ECO:0000256" key="2">
    <source>
        <dbReference type="ARBA" id="ARBA00005801"/>
    </source>
</evidence>
<dbReference type="InterPro" id="IPR010627">
    <property type="entry name" value="Prepilin_pept_A24_N"/>
</dbReference>
<sequence length="274" mass="28442">MIVAAVALGIFGSLIGSFLNVVVYRVPRKLSVVHPPSACPNCGTPIRARDNVPVLSWLALRGRCRDCATPISARYPLVELATGLAFVPVTLVFGPSVLEAGGWAPTVAAVLVLAAYLFFMAVSIALTLIDLDTHTLPNRIVLPTIAVLVVLFTASALLTGDLARLATAALGALILFAFYLVLAIASGGGMGMGDVKLAAAIGLALGWLGWPALIVGSLSAFLVGGVVSLVLLASKRVGRRSGIPFGPWMLIGAWLAILLGDRIWSSYLGLFGVS</sequence>
<keyword evidence="7 10" id="KW-0472">Membrane</keyword>
<feature type="domain" description="Prepilin peptidase A24 N-terminal" evidence="12">
    <location>
        <begin position="10"/>
        <end position="91"/>
    </location>
</feature>
<comment type="catalytic activity">
    <reaction evidence="9">
        <text>Typically cleaves a -Gly-|-Phe- bond to release an N-terminal, basic peptide of 5-8 residues from type IV prepilin, and then N-methylates the new N-terminal amino group, the methyl donor being S-adenosyl-L-methionine.</text>
        <dbReference type="EC" id="3.4.23.43"/>
    </reaction>
</comment>
<feature type="transmembrane region" description="Helical" evidence="10">
    <location>
        <begin position="77"/>
        <end position="97"/>
    </location>
</feature>
<evidence type="ECO:0000256" key="6">
    <source>
        <dbReference type="ARBA" id="ARBA00022989"/>
    </source>
</evidence>
<keyword evidence="14" id="KW-1185">Reference proteome</keyword>